<comment type="caution">
    <text evidence="1">The sequence shown here is derived from an EMBL/GenBank/DDBJ whole genome shotgun (WGS) entry which is preliminary data.</text>
</comment>
<name>A0A2W6IID1_STEMA</name>
<evidence type="ECO:0000313" key="2">
    <source>
        <dbReference type="Proteomes" id="UP000249614"/>
    </source>
</evidence>
<dbReference type="RefSeq" id="WP_111111711.1">
    <property type="nucleotide sequence ID" value="NZ_LXXM01000079.1"/>
</dbReference>
<gene>
    <name evidence="1" type="ORF">A7X83_04170</name>
</gene>
<dbReference type="EMBL" id="LXXM01000079">
    <property type="protein sequence ID" value="PZS95133.1"/>
    <property type="molecule type" value="Genomic_DNA"/>
</dbReference>
<dbReference type="Proteomes" id="UP000249614">
    <property type="component" value="Unassembled WGS sequence"/>
</dbReference>
<reference evidence="1 2" key="1">
    <citation type="submission" date="2016-05" db="EMBL/GenBank/DDBJ databases">
        <authorList>
            <person name="Lavstsen T."/>
            <person name="Jespersen J.S."/>
        </authorList>
    </citation>
    <scope>NUCLEOTIDE SEQUENCE [LARGE SCALE GENOMIC DNA]</scope>
    <source>
        <strain evidence="1 2">SM-5815</strain>
    </source>
</reference>
<accession>A0A2W6IID1</accession>
<protein>
    <submittedName>
        <fullName evidence="1">Uncharacterized protein</fullName>
    </submittedName>
</protein>
<dbReference type="AlphaFoldDB" id="A0A2W6IID1"/>
<evidence type="ECO:0000313" key="1">
    <source>
        <dbReference type="EMBL" id="PZS95133.1"/>
    </source>
</evidence>
<proteinExistence type="predicted"/>
<sequence>MSVFIDGRSIPHPGQLGSRTRRVLPFIDGGQYWLQWAIDSHEHRYAFSDEGMMLDGVQQGLHGSRMTWLPNAGVQVSPVKLLSLDNDELDALRQLEAGQPSNLLSHEVQGVLARHSLLSNQALGAYRAFLVAVGAGDAPLLQQLDFRESLALCQLASEQGGQGHASEMQAEAARFALLHARRPIEFADYFRFYQRSHPTGSSSELRLERATHALQTLLPMLFGYLDGPQLPHLPSPDQVRAAIAETLAANRQIGYARISLAAQQVAQFMSDGSGVPLDGERLREAARRQLRSAQEFLNSHPVSHGRLDQDGASVLFAIDGSKEQAVIQVEDNVITLLDYRRIRRFAEDEAEIGYQADAV</sequence>
<organism evidence="1 2">
    <name type="scientific">Stenotrophomonas maltophilia</name>
    <name type="common">Pseudomonas maltophilia</name>
    <name type="synonym">Xanthomonas maltophilia</name>
    <dbReference type="NCBI Taxonomy" id="40324"/>
    <lineage>
        <taxon>Bacteria</taxon>
        <taxon>Pseudomonadati</taxon>
        <taxon>Pseudomonadota</taxon>
        <taxon>Gammaproteobacteria</taxon>
        <taxon>Lysobacterales</taxon>
        <taxon>Lysobacteraceae</taxon>
        <taxon>Stenotrophomonas</taxon>
        <taxon>Stenotrophomonas maltophilia group</taxon>
    </lineage>
</organism>